<feature type="domain" description="SMP-30/Gluconolactonase/LRE-like region" evidence="1">
    <location>
        <begin position="13"/>
        <end position="298"/>
    </location>
</feature>
<gene>
    <name evidence="2" type="ORF">GGR27_000944</name>
</gene>
<dbReference type="Proteomes" id="UP000770785">
    <property type="component" value="Unassembled WGS sequence"/>
</dbReference>
<dbReference type="SUPFAM" id="SSF63829">
    <property type="entry name" value="Calcium-dependent phosphotriesterase"/>
    <property type="match status" value="1"/>
</dbReference>
<keyword evidence="2" id="KW-0378">Hydrolase</keyword>
<evidence type="ECO:0000313" key="2">
    <source>
        <dbReference type="EMBL" id="NJC25463.1"/>
    </source>
</evidence>
<organism evidence="2 3">
    <name type="scientific">Neolewinella antarctica</name>
    <dbReference type="NCBI Taxonomy" id="442734"/>
    <lineage>
        <taxon>Bacteria</taxon>
        <taxon>Pseudomonadati</taxon>
        <taxon>Bacteroidota</taxon>
        <taxon>Saprospiria</taxon>
        <taxon>Saprospirales</taxon>
        <taxon>Lewinellaceae</taxon>
        <taxon>Neolewinella</taxon>
    </lineage>
</organism>
<dbReference type="Gene3D" id="2.120.10.30">
    <property type="entry name" value="TolB, C-terminal domain"/>
    <property type="match status" value="1"/>
</dbReference>
<evidence type="ECO:0000313" key="3">
    <source>
        <dbReference type="Proteomes" id="UP000770785"/>
    </source>
</evidence>
<protein>
    <submittedName>
        <fullName evidence="2">Gluconolactonase</fullName>
        <ecNumber evidence="2">3.1.1.17</ecNumber>
    </submittedName>
</protein>
<dbReference type="PANTHER" id="PTHR47064:SF2">
    <property type="entry name" value="SMP-30_GLUCONOLACTONASE_LRE-LIKE REGION DOMAIN-CONTAINING PROTEIN-RELATED"/>
    <property type="match status" value="1"/>
</dbReference>
<accession>A0ABX0X897</accession>
<dbReference type="RefSeq" id="WP_168036213.1">
    <property type="nucleotide sequence ID" value="NZ_JAATJH010000001.1"/>
</dbReference>
<dbReference type="InterPro" id="IPR011042">
    <property type="entry name" value="6-blade_b-propeller_TolB-like"/>
</dbReference>
<dbReference type="PANTHER" id="PTHR47064">
    <property type="entry name" value="PUTATIVE (AFU_ORTHOLOGUE AFUA_1G08990)-RELATED"/>
    <property type="match status" value="1"/>
</dbReference>
<reference evidence="2 3" key="1">
    <citation type="submission" date="2020-03" db="EMBL/GenBank/DDBJ databases">
        <title>Genomic Encyclopedia of Type Strains, Phase IV (KMG-IV): sequencing the most valuable type-strain genomes for metagenomic binning, comparative biology and taxonomic classification.</title>
        <authorList>
            <person name="Goeker M."/>
        </authorList>
    </citation>
    <scope>NUCLEOTIDE SEQUENCE [LARGE SCALE GENOMIC DNA]</scope>
    <source>
        <strain evidence="2 3">DSM 105096</strain>
    </source>
</reference>
<comment type="caution">
    <text evidence="2">The sequence shown here is derived from an EMBL/GenBank/DDBJ whole genome shotgun (WGS) entry which is preliminary data.</text>
</comment>
<dbReference type="EC" id="3.1.1.17" evidence="2"/>
<proteinExistence type="predicted"/>
<sequence>MQKPHFFVADAHEGPVWVADQCRLYYTTKTHLDGRRRVDIEFLDFSHFDLCDEDELWKGLPEDAAMQISPRLFHHDAGMANGMCLSQKGRDLLVAEQGDKSRPSLISSVNVADHTRKVLVDNFEGHEFNSLNKVILTKAGHLVFSDPDYGFRQDFRPAPQLEPAIYVRTADGTMTSFRCALEMPHGLALSPDERTLFITDTSNDGAHGDDIELGRRKSVWKFDFDPKTGKISGEGACCFQVAKGVPDGAVTTEDRLLVGGGDAVYVADLEGKLIGKIPTPNNAVNVALAGGGKHLFVTIDVGILLFIDWRSFVRDV</sequence>
<dbReference type="Pfam" id="PF08450">
    <property type="entry name" value="SGL"/>
    <property type="match status" value="1"/>
</dbReference>
<keyword evidence="3" id="KW-1185">Reference proteome</keyword>
<dbReference type="InterPro" id="IPR013658">
    <property type="entry name" value="SGL"/>
</dbReference>
<evidence type="ECO:0000259" key="1">
    <source>
        <dbReference type="Pfam" id="PF08450"/>
    </source>
</evidence>
<dbReference type="EMBL" id="JAATJH010000001">
    <property type="protein sequence ID" value="NJC25463.1"/>
    <property type="molecule type" value="Genomic_DNA"/>
</dbReference>
<dbReference type="GO" id="GO:0004341">
    <property type="term" value="F:gluconolactonase activity"/>
    <property type="evidence" value="ECO:0007669"/>
    <property type="project" value="UniProtKB-EC"/>
</dbReference>
<dbReference type="InterPro" id="IPR052988">
    <property type="entry name" value="Oryzine_lactonohydrolase"/>
</dbReference>
<name>A0ABX0X897_9BACT</name>